<accession>A0A3B1E5K1</accession>
<proteinExistence type="predicted"/>
<sequence>EATGEGPVPESTRMLGVDYQYCKGCQRCVETCPTGALTREAEEPGMADRLRVPIVPSLEAQKGASRV</sequence>
<protein>
    <recommendedName>
        <fullName evidence="1">4Fe-4S ferredoxin-type domain-containing protein</fullName>
    </recommendedName>
</protein>
<dbReference type="EMBL" id="UOGK01000537">
    <property type="protein sequence ID" value="VAX41425.1"/>
    <property type="molecule type" value="Genomic_DNA"/>
</dbReference>
<dbReference type="Pfam" id="PF00037">
    <property type="entry name" value="Fer4"/>
    <property type="match status" value="1"/>
</dbReference>
<dbReference type="InterPro" id="IPR017896">
    <property type="entry name" value="4Fe4S_Fe-S-bd"/>
</dbReference>
<dbReference type="PROSITE" id="PS51379">
    <property type="entry name" value="4FE4S_FER_2"/>
    <property type="match status" value="1"/>
</dbReference>
<evidence type="ECO:0000313" key="2">
    <source>
        <dbReference type="EMBL" id="VAX41425.1"/>
    </source>
</evidence>
<dbReference type="Gene3D" id="3.30.70.20">
    <property type="match status" value="1"/>
</dbReference>
<feature type="domain" description="4Fe-4S ferredoxin-type" evidence="1">
    <location>
        <begin position="13"/>
        <end position="42"/>
    </location>
</feature>
<dbReference type="PROSITE" id="PS00198">
    <property type="entry name" value="4FE4S_FER_1"/>
    <property type="match status" value="1"/>
</dbReference>
<reference evidence="2" key="1">
    <citation type="submission" date="2018-06" db="EMBL/GenBank/DDBJ databases">
        <authorList>
            <person name="Zhirakovskaya E."/>
        </authorList>
    </citation>
    <scope>NUCLEOTIDE SEQUENCE</scope>
</reference>
<organism evidence="2">
    <name type="scientific">hydrothermal vent metagenome</name>
    <dbReference type="NCBI Taxonomy" id="652676"/>
    <lineage>
        <taxon>unclassified sequences</taxon>
        <taxon>metagenomes</taxon>
        <taxon>ecological metagenomes</taxon>
    </lineage>
</organism>
<feature type="non-terminal residue" evidence="2">
    <location>
        <position position="1"/>
    </location>
</feature>
<name>A0A3B1E5K1_9ZZZZ</name>
<dbReference type="InterPro" id="IPR017900">
    <property type="entry name" value="4Fe4S_Fe_S_CS"/>
</dbReference>
<dbReference type="AlphaFoldDB" id="A0A3B1E5K1"/>
<evidence type="ECO:0000259" key="1">
    <source>
        <dbReference type="PROSITE" id="PS51379"/>
    </source>
</evidence>
<dbReference type="SUPFAM" id="SSF54862">
    <property type="entry name" value="4Fe-4S ferredoxins"/>
    <property type="match status" value="1"/>
</dbReference>
<gene>
    <name evidence="2" type="ORF">MNBD_PLANCTO03-1963</name>
</gene>